<sequence>PAPRPEPLRETPRPASEDELALIATRIWATVDESALPVSAGMLALRLRQEHPDIMENWNGGGTFKAFFRSLGLSRLLWVSGSGGRILDPARHEVEAGAAEQDPESSWFGSAGTFAVVREVCSLTGAPMLAPQDLKLVIRTLSELLAERGFESGATAHQVCSRCLEAAGIRVRQRDVSFLVRGMQLNGHVFGQGNDSVPTLSSRLVNQVLFLCEREQKVLDGEEIARIREWVGAEG</sequence>
<gene>
    <name evidence="1" type="ORF">CKO43_22075</name>
</gene>
<keyword evidence="2" id="KW-1185">Reference proteome</keyword>
<protein>
    <submittedName>
        <fullName evidence="1">NYN domain-containing protein</fullName>
    </submittedName>
</protein>
<comment type="caution">
    <text evidence="1">The sequence shown here is derived from an EMBL/GenBank/DDBJ whole genome shotgun (WGS) entry which is preliminary data.</text>
</comment>
<evidence type="ECO:0000313" key="1">
    <source>
        <dbReference type="EMBL" id="MBK1715444.1"/>
    </source>
</evidence>
<organism evidence="1 2">
    <name type="scientific">Rubrivivax gelatinosus</name>
    <name type="common">Rhodocyclus gelatinosus</name>
    <name type="synonym">Rhodopseudomonas gelatinosa</name>
    <dbReference type="NCBI Taxonomy" id="28068"/>
    <lineage>
        <taxon>Bacteria</taxon>
        <taxon>Pseudomonadati</taxon>
        <taxon>Pseudomonadota</taxon>
        <taxon>Betaproteobacteria</taxon>
        <taxon>Burkholderiales</taxon>
        <taxon>Sphaerotilaceae</taxon>
        <taxon>Rubrivivax</taxon>
    </lineage>
</organism>
<reference evidence="1" key="1">
    <citation type="submission" date="2017-08" db="EMBL/GenBank/DDBJ databases">
        <authorList>
            <person name="Imhoff J.F."/>
            <person name="Rahn T."/>
            <person name="Kuenzel S."/>
            <person name="Neulinger S.C."/>
        </authorList>
    </citation>
    <scope>NUCLEOTIDE SEQUENCE</scope>
    <source>
        <strain evidence="1">IM 151</strain>
    </source>
</reference>
<proteinExistence type="predicted"/>
<accession>A0ABS1E1I3</accession>
<reference evidence="1" key="2">
    <citation type="journal article" date="2020" name="Microorganisms">
        <title>Osmotic Adaptation and Compatible Solute Biosynthesis of Phototrophic Bacteria as Revealed from Genome Analyses.</title>
        <authorList>
            <person name="Imhoff J.F."/>
            <person name="Rahn T."/>
            <person name="Kunzel S."/>
            <person name="Keller A."/>
            <person name="Neulinger S.C."/>
        </authorList>
    </citation>
    <scope>NUCLEOTIDE SEQUENCE</scope>
    <source>
        <strain evidence="1">IM 151</strain>
    </source>
</reference>
<dbReference type="EMBL" id="NRRU01000121">
    <property type="protein sequence ID" value="MBK1715444.1"/>
    <property type="molecule type" value="Genomic_DNA"/>
</dbReference>
<dbReference type="Proteomes" id="UP001041814">
    <property type="component" value="Unassembled WGS sequence"/>
</dbReference>
<evidence type="ECO:0000313" key="2">
    <source>
        <dbReference type="Proteomes" id="UP001041814"/>
    </source>
</evidence>
<feature type="non-terminal residue" evidence="1">
    <location>
        <position position="1"/>
    </location>
</feature>
<name>A0ABS1E1I3_RUBGE</name>